<organism evidence="1 2">
    <name type="scientific">Spirosoma endophyticum</name>
    <dbReference type="NCBI Taxonomy" id="662367"/>
    <lineage>
        <taxon>Bacteria</taxon>
        <taxon>Pseudomonadati</taxon>
        <taxon>Bacteroidota</taxon>
        <taxon>Cytophagia</taxon>
        <taxon>Cytophagales</taxon>
        <taxon>Cytophagaceae</taxon>
        <taxon>Spirosoma</taxon>
    </lineage>
</organism>
<name>A0A1I1HPH8_9BACT</name>
<accession>A0A1I1HPH8</accession>
<reference evidence="1 2" key="1">
    <citation type="submission" date="2016-10" db="EMBL/GenBank/DDBJ databases">
        <authorList>
            <person name="de Groot N.N."/>
        </authorList>
    </citation>
    <scope>NUCLEOTIDE SEQUENCE [LARGE SCALE GENOMIC DNA]</scope>
    <source>
        <strain evidence="1 2">DSM 26130</strain>
    </source>
</reference>
<gene>
    <name evidence="1" type="ORF">SAMN05216167_101715</name>
</gene>
<sequence>MEVNAQQQLLKLLPLFHRSPVAMARVDAQGFIHQLNPKAVQLMMPMVAHLGLSGDNLLDTLTGFLPSVGRAVTNFKPEFGMIIEQEPYRIRLMIDSTLIERQFSLTVEKISSDSLLIFFEDLTDLLTKVNLLHQRS</sequence>
<evidence type="ECO:0000313" key="2">
    <source>
        <dbReference type="Proteomes" id="UP000198598"/>
    </source>
</evidence>
<proteinExistence type="predicted"/>
<dbReference type="RefSeq" id="WP_093823048.1">
    <property type="nucleotide sequence ID" value="NZ_FOLQ01000001.1"/>
</dbReference>
<protein>
    <recommendedName>
        <fullName evidence="3">PAS fold-containing protein</fullName>
    </recommendedName>
</protein>
<dbReference type="Proteomes" id="UP000198598">
    <property type="component" value="Unassembled WGS sequence"/>
</dbReference>
<dbReference type="AlphaFoldDB" id="A0A1I1HPH8"/>
<evidence type="ECO:0008006" key="3">
    <source>
        <dbReference type="Google" id="ProtNLM"/>
    </source>
</evidence>
<dbReference type="OrthoDB" id="965745at2"/>
<dbReference type="STRING" id="662367.SAMN05216167_101715"/>
<dbReference type="EMBL" id="FOLQ01000001">
    <property type="protein sequence ID" value="SFC23858.1"/>
    <property type="molecule type" value="Genomic_DNA"/>
</dbReference>
<keyword evidence="2" id="KW-1185">Reference proteome</keyword>
<evidence type="ECO:0000313" key="1">
    <source>
        <dbReference type="EMBL" id="SFC23858.1"/>
    </source>
</evidence>